<gene>
    <name evidence="1" type="ORF">GJ700_17745</name>
</gene>
<evidence type="ECO:0000313" key="2">
    <source>
        <dbReference type="Proteomes" id="UP000446768"/>
    </source>
</evidence>
<dbReference type="RefSeq" id="WP_154376219.1">
    <property type="nucleotide sequence ID" value="NZ_WKJJ01000010.1"/>
</dbReference>
<comment type="caution">
    <text evidence="1">The sequence shown here is derived from an EMBL/GenBank/DDBJ whole genome shotgun (WGS) entry which is preliminary data.</text>
</comment>
<keyword evidence="2" id="KW-1185">Reference proteome</keyword>
<evidence type="ECO:0000313" key="1">
    <source>
        <dbReference type="EMBL" id="MRV73559.1"/>
    </source>
</evidence>
<organism evidence="1 2">
    <name type="scientific">Pseudoduganella rivuli</name>
    <dbReference type="NCBI Taxonomy" id="2666085"/>
    <lineage>
        <taxon>Bacteria</taxon>
        <taxon>Pseudomonadati</taxon>
        <taxon>Pseudomonadota</taxon>
        <taxon>Betaproteobacteria</taxon>
        <taxon>Burkholderiales</taxon>
        <taxon>Oxalobacteraceae</taxon>
        <taxon>Telluria group</taxon>
        <taxon>Pseudoduganella</taxon>
    </lineage>
</organism>
<name>A0A7X2LV48_9BURK</name>
<dbReference type="AlphaFoldDB" id="A0A7X2LV48"/>
<dbReference type="Proteomes" id="UP000446768">
    <property type="component" value="Unassembled WGS sequence"/>
</dbReference>
<sequence length="256" mass="29951">MLAEPFNDVDRELNEGPSPYLYGYPDVYGDNPQPKTSPYYWWFQHLKRHAGYKACCERGGEGEYAALYLDWGDVRTDDFEEWFFQHGDALFREPHVQDDLGEIRDAAQLEKINLSDTMVVAVPIRLGKRNLSKQEIIYQFSLLLDARFPGNIGGRPQYVSEAKYRFNGYPQLDKLEERLRIYDMRQKHPDWPLWKIGEQLALDGFFKSGLRNVTNSKEQDKLGEEKRRKMTTLVSQRLKKARMQIANSVSNVFEIV</sequence>
<proteinExistence type="predicted"/>
<dbReference type="EMBL" id="WKJJ01000010">
    <property type="protein sequence ID" value="MRV73559.1"/>
    <property type="molecule type" value="Genomic_DNA"/>
</dbReference>
<accession>A0A7X2LV48</accession>
<protein>
    <submittedName>
        <fullName evidence="1">Uncharacterized protein</fullName>
    </submittedName>
</protein>
<reference evidence="1 2" key="1">
    <citation type="submission" date="2019-11" db="EMBL/GenBank/DDBJ databases">
        <title>Novel species isolated from a subtropical stream in China.</title>
        <authorList>
            <person name="Lu H."/>
        </authorList>
    </citation>
    <scope>NUCLEOTIDE SEQUENCE [LARGE SCALE GENOMIC DNA]</scope>
    <source>
        <strain evidence="1 2">FT92W</strain>
    </source>
</reference>